<dbReference type="Proteomes" id="UP000001542">
    <property type="component" value="Unassembled WGS sequence"/>
</dbReference>
<dbReference type="STRING" id="5722.A2FRM4"/>
<dbReference type="PANTHER" id="PTHR10529">
    <property type="entry name" value="AP COMPLEX SUBUNIT MU"/>
    <property type="match status" value="1"/>
</dbReference>
<evidence type="ECO:0000256" key="1">
    <source>
        <dbReference type="ARBA" id="ARBA00004308"/>
    </source>
</evidence>
<dbReference type="InParanoid" id="A2FRM4"/>
<keyword evidence="6" id="KW-1185">Reference proteome</keyword>
<evidence type="ECO:0000313" key="6">
    <source>
        <dbReference type="Proteomes" id="UP000001542"/>
    </source>
</evidence>
<evidence type="ECO:0000259" key="4">
    <source>
        <dbReference type="PROSITE" id="PS51072"/>
    </source>
</evidence>
<gene>
    <name evidence="5" type="ORF">TVAG_327520</name>
</gene>
<dbReference type="PROSITE" id="PS51072">
    <property type="entry name" value="MHD"/>
    <property type="match status" value="1"/>
</dbReference>
<dbReference type="AlphaFoldDB" id="A2FRM4"/>
<feature type="domain" description="MHD" evidence="4">
    <location>
        <begin position="149"/>
        <end position="377"/>
    </location>
</feature>
<dbReference type="GO" id="GO:0031410">
    <property type="term" value="C:cytoplasmic vesicle"/>
    <property type="evidence" value="ECO:0000318"/>
    <property type="project" value="GO_Central"/>
</dbReference>
<name>A2FRM4_TRIV3</name>
<dbReference type="SMR" id="A2FRM4"/>
<dbReference type="InterPro" id="IPR050431">
    <property type="entry name" value="Adaptor_comp_med_subunit"/>
</dbReference>
<dbReference type="Gene3D" id="2.60.40.1170">
    <property type="entry name" value="Mu homology domain, subdomain B"/>
    <property type="match status" value="2"/>
</dbReference>
<dbReference type="InterPro" id="IPR036168">
    <property type="entry name" value="AP2_Mu_C_sf"/>
</dbReference>
<dbReference type="VEuPathDB" id="TrichDB:TVAGG3_1075540"/>
<keyword evidence="2" id="KW-0813">Transport</keyword>
<dbReference type="SUPFAM" id="SSF64356">
    <property type="entry name" value="SNARE-like"/>
    <property type="match status" value="1"/>
</dbReference>
<evidence type="ECO:0000256" key="3">
    <source>
        <dbReference type="ARBA" id="ARBA00023136"/>
    </source>
</evidence>
<evidence type="ECO:0000256" key="2">
    <source>
        <dbReference type="ARBA" id="ARBA00022448"/>
    </source>
</evidence>
<dbReference type="OrthoDB" id="870at2759"/>
<evidence type="ECO:0000313" key="5">
    <source>
        <dbReference type="EMBL" id="EAX92443.1"/>
    </source>
</evidence>
<organism evidence="5 6">
    <name type="scientific">Trichomonas vaginalis (strain ATCC PRA-98 / G3)</name>
    <dbReference type="NCBI Taxonomy" id="412133"/>
    <lineage>
        <taxon>Eukaryota</taxon>
        <taxon>Metamonada</taxon>
        <taxon>Parabasalia</taxon>
        <taxon>Trichomonadida</taxon>
        <taxon>Trichomonadidae</taxon>
        <taxon>Trichomonas</taxon>
    </lineage>
</organism>
<dbReference type="GO" id="GO:0012505">
    <property type="term" value="C:endomembrane system"/>
    <property type="evidence" value="ECO:0007669"/>
    <property type="project" value="UniProtKB-SubCell"/>
</dbReference>
<dbReference type="KEGG" id="tva:4750154"/>
<dbReference type="RefSeq" id="XP_001305373.1">
    <property type="nucleotide sequence ID" value="XM_001305372.1"/>
</dbReference>
<dbReference type="Gene3D" id="3.30.450.60">
    <property type="match status" value="1"/>
</dbReference>
<dbReference type="GO" id="GO:0006897">
    <property type="term" value="P:endocytosis"/>
    <property type="evidence" value="ECO:0000318"/>
    <property type="project" value="GO_Central"/>
</dbReference>
<comment type="subcellular location">
    <subcellularLocation>
        <location evidence="1">Endomembrane system</location>
    </subcellularLocation>
</comment>
<reference evidence="5" key="2">
    <citation type="journal article" date="2007" name="Science">
        <title>Draft genome sequence of the sexually transmitted pathogen Trichomonas vaginalis.</title>
        <authorList>
            <person name="Carlton J.M."/>
            <person name="Hirt R.P."/>
            <person name="Silva J.C."/>
            <person name="Delcher A.L."/>
            <person name="Schatz M."/>
            <person name="Zhao Q."/>
            <person name="Wortman J.R."/>
            <person name="Bidwell S.L."/>
            <person name="Alsmark U.C.M."/>
            <person name="Besteiro S."/>
            <person name="Sicheritz-Ponten T."/>
            <person name="Noel C.J."/>
            <person name="Dacks J.B."/>
            <person name="Foster P.G."/>
            <person name="Simillion C."/>
            <person name="Van de Peer Y."/>
            <person name="Miranda-Saavedra D."/>
            <person name="Barton G.J."/>
            <person name="Westrop G.D."/>
            <person name="Mueller S."/>
            <person name="Dessi D."/>
            <person name="Fiori P.L."/>
            <person name="Ren Q."/>
            <person name="Paulsen I."/>
            <person name="Zhang H."/>
            <person name="Bastida-Corcuera F.D."/>
            <person name="Simoes-Barbosa A."/>
            <person name="Brown M.T."/>
            <person name="Hayes R.D."/>
            <person name="Mukherjee M."/>
            <person name="Okumura C.Y."/>
            <person name="Schneider R."/>
            <person name="Smith A.J."/>
            <person name="Vanacova S."/>
            <person name="Villalvazo M."/>
            <person name="Haas B.J."/>
            <person name="Pertea M."/>
            <person name="Feldblyum T.V."/>
            <person name="Utterback T.R."/>
            <person name="Shu C.L."/>
            <person name="Osoegawa K."/>
            <person name="de Jong P.J."/>
            <person name="Hrdy I."/>
            <person name="Horvathova L."/>
            <person name="Zubacova Z."/>
            <person name="Dolezal P."/>
            <person name="Malik S.B."/>
            <person name="Logsdon J.M. Jr."/>
            <person name="Henze K."/>
            <person name="Gupta A."/>
            <person name="Wang C.C."/>
            <person name="Dunne R.L."/>
            <person name="Upcroft J.A."/>
            <person name="Upcroft P."/>
            <person name="White O."/>
            <person name="Salzberg S.L."/>
            <person name="Tang P."/>
            <person name="Chiu C.-H."/>
            <person name="Lee Y.-S."/>
            <person name="Embley T.M."/>
            <person name="Coombs G.H."/>
            <person name="Mottram J.C."/>
            <person name="Tachezy J."/>
            <person name="Fraser-Liggett C.M."/>
            <person name="Johnson P.J."/>
        </authorList>
    </citation>
    <scope>NUCLEOTIDE SEQUENCE [LARGE SCALE GENOMIC DNA]</scope>
    <source>
        <strain evidence="5">G3</strain>
    </source>
</reference>
<keyword evidence="3" id="KW-0472">Membrane</keyword>
<proteinExistence type="predicted"/>
<sequence>MLKGVILFNTRGDILVDKSGGSGVTKADIEILRGSIIPVKRFSPIFESFGNIYLTHQVNDVYVVGVCNEQAETVFVADLLITLCNYIEDQIKVPLSEAKIKTDFAIIYMIIDQFLIDGYPLASDIHSLTQFISSGQNTKSKARWGFRGKKYIDCQVTETLDVFFDSSGYINLFQIRGVVIVGANLESGLIYLDYKAPPNGFDPIFSSNVNKVLNKANELSLAPPQYPSAIINYTVVASAITPPILLRPRFIWQKDGVRIEIEYRVGQLKPSYCYISFDVPPDMLPPSLAVTEGSVSYHSETRTVSWEVASQVSRAVLTGWIPNDKAQFTEIVTSVKFTSFGPLISGFSVADIKSSVNDETVTKSMKCQIASGRYEFAPLK</sequence>
<dbReference type="SUPFAM" id="SSF49447">
    <property type="entry name" value="Second domain of Mu2 adaptin subunit (ap50) of ap2 adaptor"/>
    <property type="match status" value="1"/>
</dbReference>
<dbReference type="Pfam" id="PF00928">
    <property type="entry name" value="Adap_comp_sub"/>
    <property type="match status" value="1"/>
</dbReference>
<dbReference type="VEuPathDB" id="TrichDB:TVAG_327520"/>
<dbReference type="EMBL" id="DS113967">
    <property type="protein sequence ID" value="EAX92443.1"/>
    <property type="molecule type" value="Genomic_DNA"/>
</dbReference>
<accession>A2FRM4</accession>
<dbReference type="InterPro" id="IPR028565">
    <property type="entry name" value="MHD"/>
</dbReference>
<reference evidence="5" key="1">
    <citation type="submission" date="2006-10" db="EMBL/GenBank/DDBJ databases">
        <authorList>
            <person name="Amadeo P."/>
            <person name="Zhao Q."/>
            <person name="Wortman J."/>
            <person name="Fraser-Liggett C."/>
            <person name="Carlton J."/>
        </authorList>
    </citation>
    <scope>NUCLEOTIDE SEQUENCE</scope>
    <source>
        <strain evidence="5">G3</strain>
    </source>
</reference>
<dbReference type="InterPro" id="IPR011012">
    <property type="entry name" value="Longin-like_dom_sf"/>
</dbReference>
<protein>
    <recommendedName>
        <fullName evidence="4">MHD domain-containing protein</fullName>
    </recommendedName>
</protein>
<dbReference type="eggNOG" id="KOG2740">
    <property type="taxonomic scope" value="Eukaryota"/>
</dbReference>